<evidence type="ECO:0000256" key="1">
    <source>
        <dbReference type="SAM" id="MobiDB-lite"/>
    </source>
</evidence>
<gene>
    <name evidence="2" type="ORF">FA13DRAFT_858098</name>
</gene>
<proteinExistence type="predicted"/>
<dbReference type="EMBL" id="QPFP01000037">
    <property type="protein sequence ID" value="TEB27811.1"/>
    <property type="molecule type" value="Genomic_DNA"/>
</dbReference>
<evidence type="ECO:0000313" key="2">
    <source>
        <dbReference type="EMBL" id="TEB27811.1"/>
    </source>
</evidence>
<evidence type="ECO:0000313" key="3">
    <source>
        <dbReference type="Proteomes" id="UP000298030"/>
    </source>
</evidence>
<feature type="region of interest" description="Disordered" evidence="1">
    <location>
        <begin position="76"/>
        <end position="95"/>
    </location>
</feature>
<name>A0A4Y7T1D8_COPMI</name>
<dbReference type="AlphaFoldDB" id="A0A4Y7T1D8"/>
<dbReference type="Proteomes" id="UP000298030">
    <property type="component" value="Unassembled WGS sequence"/>
</dbReference>
<keyword evidence="3" id="KW-1185">Reference proteome</keyword>
<feature type="region of interest" description="Disordered" evidence="1">
    <location>
        <begin position="1"/>
        <end position="26"/>
    </location>
</feature>
<reference evidence="2 3" key="1">
    <citation type="journal article" date="2019" name="Nat. Ecol. Evol.">
        <title>Megaphylogeny resolves global patterns of mushroom evolution.</title>
        <authorList>
            <person name="Varga T."/>
            <person name="Krizsan K."/>
            <person name="Foldi C."/>
            <person name="Dima B."/>
            <person name="Sanchez-Garcia M."/>
            <person name="Sanchez-Ramirez S."/>
            <person name="Szollosi G.J."/>
            <person name="Szarkandi J.G."/>
            <person name="Papp V."/>
            <person name="Albert L."/>
            <person name="Andreopoulos W."/>
            <person name="Angelini C."/>
            <person name="Antonin V."/>
            <person name="Barry K.W."/>
            <person name="Bougher N.L."/>
            <person name="Buchanan P."/>
            <person name="Buyck B."/>
            <person name="Bense V."/>
            <person name="Catcheside P."/>
            <person name="Chovatia M."/>
            <person name="Cooper J."/>
            <person name="Damon W."/>
            <person name="Desjardin D."/>
            <person name="Finy P."/>
            <person name="Geml J."/>
            <person name="Haridas S."/>
            <person name="Hughes K."/>
            <person name="Justo A."/>
            <person name="Karasinski D."/>
            <person name="Kautmanova I."/>
            <person name="Kiss B."/>
            <person name="Kocsube S."/>
            <person name="Kotiranta H."/>
            <person name="LaButti K.M."/>
            <person name="Lechner B.E."/>
            <person name="Liimatainen K."/>
            <person name="Lipzen A."/>
            <person name="Lukacs Z."/>
            <person name="Mihaltcheva S."/>
            <person name="Morgado L.N."/>
            <person name="Niskanen T."/>
            <person name="Noordeloos M.E."/>
            <person name="Ohm R.A."/>
            <person name="Ortiz-Santana B."/>
            <person name="Ovrebo C."/>
            <person name="Racz N."/>
            <person name="Riley R."/>
            <person name="Savchenko A."/>
            <person name="Shiryaev A."/>
            <person name="Soop K."/>
            <person name="Spirin V."/>
            <person name="Szebenyi C."/>
            <person name="Tomsovsky M."/>
            <person name="Tulloss R.E."/>
            <person name="Uehling J."/>
            <person name="Grigoriev I.V."/>
            <person name="Vagvolgyi C."/>
            <person name="Papp T."/>
            <person name="Martin F.M."/>
            <person name="Miettinen O."/>
            <person name="Hibbett D.S."/>
            <person name="Nagy L.G."/>
        </authorList>
    </citation>
    <scope>NUCLEOTIDE SEQUENCE [LARGE SCALE GENOMIC DNA]</scope>
    <source>
        <strain evidence="2 3">FP101781</strain>
    </source>
</reference>
<comment type="caution">
    <text evidence="2">The sequence shown here is derived from an EMBL/GenBank/DDBJ whole genome shotgun (WGS) entry which is preliminary data.</text>
</comment>
<sequence length="178" mass="19557">MLPSPSHPIRRPSLAAFRLPPSPARRPQTTRLARVYPAQPQTNMDLRPVPGLGWAPGHQRLTSTWFTRNSAPLPQPSACSSLLPSTQQSGSTAPPSHRPLIVGSLSALLSQLVRLRRHLRSMRDGPQRPYLLQIYRTPSPLLLGAEHRNRNPTKPCPLPVAPPLMGRGPRILQCLGAV</sequence>
<accession>A0A4Y7T1D8</accession>
<feature type="compositionally biased region" description="Polar residues" evidence="1">
    <location>
        <begin position="76"/>
        <end position="94"/>
    </location>
</feature>
<protein>
    <submittedName>
        <fullName evidence="2">Uncharacterized protein</fullName>
    </submittedName>
</protein>
<organism evidence="2 3">
    <name type="scientific">Coprinellus micaceus</name>
    <name type="common">Glistening ink-cap mushroom</name>
    <name type="synonym">Coprinus micaceus</name>
    <dbReference type="NCBI Taxonomy" id="71717"/>
    <lineage>
        <taxon>Eukaryota</taxon>
        <taxon>Fungi</taxon>
        <taxon>Dikarya</taxon>
        <taxon>Basidiomycota</taxon>
        <taxon>Agaricomycotina</taxon>
        <taxon>Agaricomycetes</taxon>
        <taxon>Agaricomycetidae</taxon>
        <taxon>Agaricales</taxon>
        <taxon>Agaricineae</taxon>
        <taxon>Psathyrellaceae</taxon>
        <taxon>Coprinellus</taxon>
    </lineage>
</organism>